<sequence>MSDKQRQQQLFQVMKQKHLGLGTEGTTSDEWLTHVHRDTYYSLASHNAMLEYLALAQNDQSKRITELRLLERMSQDLSNKRKQDEA</sequence>
<name>A0A1G4J6U3_9SACH</name>
<dbReference type="Pfam" id="PF07189">
    <property type="entry name" value="SF3b10"/>
    <property type="match status" value="1"/>
</dbReference>
<organism evidence="1 2">
    <name type="scientific">Lachancea dasiensis</name>
    <dbReference type="NCBI Taxonomy" id="1072105"/>
    <lineage>
        <taxon>Eukaryota</taxon>
        <taxon>Fungi</taxon>
        <taxon>Dikarya</taxon>
        <taxon>Ascomycota</taxon>
        <taxon>Saccharomycotina</taxon>
        <taxon>Saccharomycetes</taxon>
        <taxon>Saccharomycetales</taxon>
        <taxon>Saccharomycetaceae</taxon>
        <taxon>Lachancea</taxon>
    </lineage>
</organism>
<gene>
    <name evidence="1" type="ORF">LADA_0D08284G</name>
</gene>
<dbReference type="PANTHER" id="PTHR20978">
    <property type="entry name" value="SPLICING FACTOR 3B SUBUNIT 5"/>
    <property type="match status" value="1"/>
</dbReference>
<dbReference type="GO" id="GO:0071011">
    <property type="term" value="C:precatalytic spliceosome"/>
    <property type="evidence" value="ECO:0007669"/>
    <property type="project" value="TreeGrafter"/>
</dbReference>
<dbReference type="AlphaFoldDB" id="A0A1G4J6U3"/>
<evidence type="ECO:0000313" key="2">
    <source>
        <dbReference type="Proteomes" id="UP000190274"/>
    </source>
</evidence>
<evidence type="ECO:0000313" key="1">
    <source>
        <dbReference type="EMBL" id="SCU85564.1"/>
    </source>
</evidence>
<proteinExistence type="predicted"/>
<protein>
    <submittedName>
        <fullName evidence="1">LADA_0D08284g1_1</fullName>
    </submittedName>
</protein>
<keyword evidence="2" id="KW-1185">Reference proteome</keyword>
<reference evidence="1 2" key="1">
    <citation type="submission" date="2016-03" db="EMBL/GenBank/DDBJ databases">
        <authorList>
            <person name="Devillers H."/>
        </authorList>
    </citation>
    <scope>NUCLEOTIDE SEQUENCE [LARGE SCALE GENOMIC DNA]</scope>
    <source>
        <strain evidence="1">CBS 10888</strain>
    </source>
</reference>
<dbReference type="Proteomes" id="UP000190274">
    <property type="component" value="Chromosome D"/>
</dbReference>
<dbReference type="GO" id="GO:0005684">
    <property type="term" value="C:U2-type spliceosomal complex"/>
    <property type="evidence" value="ECO:0007669"/>
    <property type="project" value="EnsemblFungi"/>
</dbReference>
<dbReference type="GO" id="GO:0000245">
    <property type="term" value="P:spliceosomal complex assembly"/>
    <property type="evidence" value="ECO:0007669"/>
    <property type="project" value="EnsemblFungi"/>
</dbReference>
<dbReference type="STRING" id="1266660.A0A1G4J6U3"/>
<dbReference type="OrthoDB" id="274726at2759"/>
<dbReference type="InterPro" id="IPR009846">
    <property type="entry name" value="SF3b5/RDS3-10"/>
</dbReference>
<dbReference type="EMBL" id="LT598454">
    <property type="protein sequence ID" value="SCU85564.1"/>
    <property type="molecule type" value="Genomic_DNA"/>
</dbReference>
<dbReference type="GO" id="GO:0005686">
    <property type="term" value="C:U2 snRNP"/>
    <property type="evidence" value="ECO:0007669"/>
    <property type="project" value="EnsemblFungi"/>
</dbReference>
<dbReference type="PANTHER" id="PTHR20978:SF0">
    <property type="entry name" value="SPLICING FACTOR 3B SUBUNIT 5"/>
    <property type="match status" value="1"/>
</dbReference>
<accession>A0A1G4J6U3</accession>